<reference evidence="1" key="1">
    <citation type="submission" date="2016-04" db="EMBL/GenBank/DDBJ databases">
        <authorList>
            <person name="Evans L.H."/>
            <person name="Alamgir A."/>
            <person name="Owens N."/>
            <person name="Weber N.D."/>
            <person name="Virtaneva K."/>
            <person name="Barbian K."/>
            <person name="Babar A."/>
            <person name="Rosenke K."/>
        </authorList>
    </citation>
    <scope>NUCLEOTIDE SEQUENCE [LARGE SCALE GENOMIC DNA]</scope>
    <source>
        <strain evidence="1">CBS 101.48</strain>
    </source>
</reference>
<dbReference type="InParanoid" id="A0A168QF25"/>
<dbReference type="OrthoDB" id="2260598at2759"/>
<name>A0A168QF25_ABSGL</name>
<dbReference type="EMBL" id="LT554391">
    <property type="protein sequence ID" value="SAM04534.1"/>
    <property type="molecule type" value="Genomic_DNA"/>
</dbReference>
<dbReference type="Proteomes" id="UP000078561">
    <property type="component" value="Unassembled WGS sequence"/>
</dbReference>
<dbReference type="STRING" id="4829.A0A168QF25"/>
<gene>
    <name evidence="1" type="primary">ABSGL_10398.1 scaffold 11958</name>
</gene>
<evidence type="ECO:0000313" key="1">
    <source>
        <dbReference type="EMBL" id="SAM04534.1"/>
    </source>
</evidence>
<organism evidence="1">
    <name type="scientific">Absidia glauca</name>
    <name type="common">Pin mould</name>
    <dbReference type="NCBI Taxonomy" id="4829"/>
    <lineage>
        <taxon>Eukaryota</taxon>
        <taxon>Fungi</taxon>
        <taxon>Fungi incertae sedis</taxon>
        <taxon>Mucoromycota</taxon>
        <taxon>Mucoromycotina</taxon>
        <taxon>Mucoromycetes</taxon>
        <taxon>Mucorales</taxon>
        <taxon>Cunninghamellaceae</taxon>
        <taxon>Absidia</taxon>
    </lineage>
</organism>
<keyword evidence="2" id="KW-1185">Reference proteome</keyword>
<accession>A0A168QF25</accession>
<evidence type="ECO:0000313" key="2">
    <source>
        <dbReference type="Proteomes" id="UP000078561"/>
    </source>
</evidence>
<sequence length="244" mass="26543">MEKPLALFRSQLKTLLVPITDDLLTLTTTIPAARPPIDSINAFTTLWITLSALKQLELATGKTTGHLLRIGIGYTGSDGLSTCCFRSEASLLETKFTKATATISRLKRNKNASASFSHPDGLQASVDTMAAHLASAYDGSLLSSASRPDEIMDLHQALPFDISDNDTIFSVESLEATISSLPTRKGPGPDHLKAEMLKAVSSIIAPVLSLLFQLCYQWSYTPALWRQAQLYPIFKKGDVMNLLT</sequence>
<proteinExistence type="predicted"/>
<dbReference type="AlphaFoldDB" id="A0A168QF25"/>
<protein>
    <submittedName>
        <fullName evidence="1">Uncharacterized protein</fullName>
    </submittedName>
</protein>